<dbReference type="CDD" id="cd01065">
    <property type="entry name" value="NAD_bind_Shikimate_DH"/>
    <property type="match status" value="1"/>
</dbReference>
<comment type="pathway">
    <text evidence="1 8">Metabolic intermediate biosynthesis; chorismate biosynthesis; chorismate from D-erythrose 4-phosphate and phosphoenolpyruvate: step 4/7.</text>
</comment>
<feature type="binding site" evidence="8">
    <location>
        <position position="238"/>
    </location>
    <ligand>
        <name>shikimate</name>
        <dbReference type="ChEBI" id="CHEBI:36208"/>
    </ligand>
</feature>
<dbReference type="UniPathway" id="UPA00053">
    <property type="reaction ID" value="UER00087"/>
</dbReference>
<feature type="binding site" evidence="8">
    <location>
        <begin position="14"/>
        <end position="16"/>
    </location>
    <ligand>
        <name>shikimate</name>
        <dbReference type="ChEBI" id="CHEBI:36208"/>
    </ligand>
</feature>
<reference evidence="12 13" key="1">
    <citation type="submission" date="2016-04" db="EMBL/GenBank/DDBJ databases">
        <title>Genome analysis of Thermosulfurimonas dismutans, the first thermophilic sulfur-disproportionating bacterium of the phylum Thermodesulfobacteria.</title>
        <authorList>
            <person name="Mardanov A.V."/>
            <person name="Beletsky A.V."/>
            <person name="Kadnikov V.V."/>
            <person name="Slobodkin A.I."/>
            <person name="Ravin N.V."/>
        </authorList>
    </citation>
    <scope>NUCLEOTIDE SEQUENCE [LARGE SCALE GENOMIC DNA]</scope>
    <source>
        <strain evidence="12 13">S95</strain>
    </source>
</reference>
<dbReference type="NCBIfam" id="NF001319">
    <property type="entry name" value="PRK00258.3-3"/>
    <property type="match status" value="1"/>
</dbReference>
<dbReference type="GO" id="GO:0050661">
    <property type="term" value="F:NADP binding"/>
    <property type="evidence" value="ECO:0007669"/>
    <property type="project" value="InterPro"/>
</dbReference>
<accession>A0A179D4Z8</accession>
<dbReference type="Pfam" id="PF08501">
    <property type="entry name" value="Shikimate_dh_N"/>
    <property type="match status" value="1"/>
</dbReference>
<dbReference type="Gene3D" id="3.40.50.720">
    <property type="entry name" value="NAD(P)-binding Rossmann-like Domain"/>
    <property type="match status" value="1"/>
</dbReference>
<dbReference type="SUPFAM" id="SSF53223">
    <property type="entry name" value="Aminoacid dehydrogenase-like, N-terminal domain"/>
    <property type="match status" value="1"/>
</dbReference>
<feature type="binding site" evidence="8">
    <location>
        <begin position="125"/>
        <end position="129"/>
    </location>
    <ligand>
        <name>NADP(+)</name>
        <dbReference type="ChEBI" id="CHEBI:58349"/>
    </ligand>
</feature>
<dbReference type="STRING" id="999894.TDIS_0822"/>
<protein>
    <recommendedName>
        <fullName evidence="2 8">Shikimate dehydrogenase (NADP(+))</fullName>
        <shortName evidence="8">SDH</shortName>
        <ecNumber evidence="2 8">1.1.1.25</ecNumber>
    </recommendedName>
</protein>
<dbReference type="InterPro" id="IPR036291">
    <property type="entry name" value="NAD(P)-bd_dom_sf"/>
</dbReference>
<dbReference type="GO" id="GO:0008652">
    <property type="term" value="P:amino acid biosynthetic process"/>
    <property type="evidence" value="ECO:0007669"/>
    <property type="project" value="UniProtKB-KW"/>
</dbReference>
<dbReference type="AlphaFoldDB" id="A0A179D4Z8"/>
<dbReference type="SUPFAM" id="SSF51735">
    <property type="entry name" value="NAD(P)-binding Rossmann-fold domains"/>
    <property type="match status" value="1"/>
</dbReference>
<feature type="binding site" evidence="8">
    <location>
        <position position="86"/>
    </location>
    <ligand>
        <name>shikimate</name>
        <dbReference type="ChEBI" id="CHEBI:36208"/>
    </ligand>
</feature>
<dbReference type="EC" id="1.1.1.25" evidence="2 8"/>
<dbReference type="NCBIfam" id="TIGR00507">
    <property type="entry name" value="aroE"/>
    <property type="match status" value="1"/>
</dbReference>
<dbReference type="HAMAP" id="MF_00222">
    <property type="entry name" value="Shikimate_DH_AroE"/>
    <property type="match status" value="1"/>
</dbReference>
<evidence type="ECO:0000256" key="1">
    <source>
        <dbReference type="ARBA" id="ARBA00004871"/>
    </source>
</evidence>
<feature type="domain" description="Shikimate dehydrogenase substrate binding N-terminal" evidence="10">
    <location>
        <begin position="6"/>
        <end position="88"/>
    </location>
</feature>
<feature type="binding site" evidence="8">
    <location>
        <position position="61"/>
    </location>
    <ligand>
        <name>shikimate</name>
        <dbReference type="ChEBI" id="CHEBI:36208"/>
    </ligand>
</feature>
<feature type="active site" description="Proton acceptor" evidence="8">
    <location>
        <position position="65"/>
    </location>
</feature>
<dbReference type="InterPro" id="IPR013708">
    <property type="entry name" value="Shikimate_DH-bd_N"/>
</dbReference>
<evidence type="ECO:0000256" key="2">
    <source>
        <dbReference type="ARBA" id="ARBA00012962"/>
    </source>
</evidence>
<dbReference type="InterPro" id="IPR006151">
    <property type="entry name" value="Shikm_DH/Glu-tRNA_Rdtase"/>
</dbReference>
<dbReference type="EMBL" id="LWLG01000003">
    <property type="protein sequence ID" value="OAQ21170.1"/>
    <property type="molecule type" value="Genomic_DNA"/>
</dbReference>
<dbReference type="GO" id="GO:0009423">
    <property type="term" value="P:chorismate biosynthetic process"/>
    <property type="evidence" value="ECO:0007669"/>
    <property type="project" value="UniProtKB-UniRule"/>
</dbReference>
<comment type="similarity">
    <text evidence="8">Belongs to the shikimate dehydrogenase family.</text>
</comment>
<proteinExistence type="inferred from homology"/>
<dbReference type="PANTHER" id="PTHR21089">
    <property type="entry name" value="SHIKIMATE DEHYDROGENASE"/>
    <property type="match status" value="1"/>
</dbReference>
<sequence length="270" mass="29050">MKVFGVIGYPVSHSLSPVMHNAALRHLGIPAVYGAFEVGPEDLPAAISGVRALGIGGLSVTVPHKEAVMAWLDEIDPVAERIGAVNTVVNREGCLFGTNTDWLGVKRSLLEAGVELSGKKAVVVGAGGAARAVVYALCELGAEVEIYNRTFPKAEKLARDFGGRAYALSEIIKASGEIIIQTTSVGLKSWKSPVPKEVFENFQVAMDIVYVPLKTRFLSEAEAAGCQTIDGLKMLVYQGAEQFKLFTGYEPPVELMYQEALRSLHGKERD</sequence>
<keyword evidence="5 8" id="KW-0560">Oxidoreductase</keyword>
<comment type="function">
    <text evidence="8">Involved in the biosynthesis of the chorismate, which leads to the biosynthesis of aromatic amino acids. Catalyzes the reversible NADPH linked reduction of 3-dehydroshikimate (DHSA) to yield shikimate (SA).</text>
</comment>
<feature type="binding site" evidence="8">
    <location>
        <position position="210"/>
    </location>
    <ligand>
        <name>shikimate</name>
        <dbReference type="ChEBI" id="CHEBI:36208"/>
    </ligand>
</feature>
<dbReference type="Proteomes" id="UP000078390">
    <property type="component" value="Unassembled WGS sequence"/>
</dbReference>
<evidence type="ECO:0000259" key="9">
    <source>
        <dbReference type="Pfam" id="PF01488"/>
    </source>
</evidence>
<feature type="domain" description="Quinate/shikimate 5-dehydrogenase/glutamyl-tRNA reductase" evidence="9">
    <location>
        <begin position="115"/>
        <end position="183"/>
    </location>
</feature>
<keyword evidence="13" id="KW-1185">Reference proteome</keyword>
<dbReference type="RefSeq" id="WP_068669578.1">
    <property type="nucleotide sequence ID" value="NZ_LWLG01000003.1"/>
</dbReference>
<keyword evidence="4 8" id="KW-0521">NADP</keyword>
<evidence type="ECO:0000259" key="11">
    <source>
        <dbReference type="Pfam" id="PF18317"/>
    </source>
</evidence>
<dbReference type="InterPro" id="IPR022893">
    <property type="entry name" value="Shikimate_DH_fam"/>
</dbReference>
<dbReference type="Gene3D" id="3.40.50.10860">
    <property type="entry name" value="Leucine Dehydrogenase, chain A, domain 1"/>
    <property type="match status" value="1"/>
</dbReference>
<comment type="caution">
    <text evidence="12">The sequence shown here is derived from an EMBL/GenBank/DDBJ whole genome shotgun (WGS) entry which is preliminary data.</text>
</comment>
<comment type="subunit">
    <text evidence="8">Homodimer.</text>
</comment>
<feature type="binding site" evidence="8">
    <location>
        <position position="231"/>
    </location>
    <ligand>
        <name>NADP(+)</name>
        <dbReference type="ChEBI" id="CHEBI:58349"/>
    </ligand>
</feature>
<gene>
    <name evidence="8" type="primary">aroE</name>
    <name evidence="12" type="ORF">TDIS_0822</name>
</gene>
<dbReference type="Pfam" id="PF01488">
    <property type="entry name" value="Shikimate_DH"/>
    <property type="match status" value="1"/>
</dbReference>
<dbReference type="PANTHER" id="PTHR21089:SF1">
    <property type="entry name" value="BIFUNCTIONAL 3-DEHYDROQUINATE DEHYDRATASE_SHIKIMATE DEHYDROGENASE, CHLOROPLASTIC"/>
    <property type="match status" value="1"/>
</dbReference>
<dbReference type="GO" id="GO:0009073">
    <property type="term" value="P:aromatic amino acid family biosynthetic process"/>
    <property type="evidence" value="ECO:0007669"/>
    <property type="project" value="UniProtKB-KW"/>
</dbReference>
<evidence type="ECO:0000256" key="8">
    <source>
        <dbReference type="HAMAP-Rule" id="MF_00222"/>
    </source>
</evidence>
<feature type="domain" description="SDH C-terminal" evidence="11">
    <location>
        <begin position="231"/>
        <end position="260"/>
    </location>
</feature>
<feature type="binding site" evidence="8">
    <location>
        <position position="208"/>
    </location>
    <ligand>
        <name>NADP(+)</name>
        <dbReference type="ChEBI" id="CHEBI:58349"/>
    </ligand>
</feature>
<dbReference type="GO" id="GO:0019632">
    <property type="term" value="P:shikimate metabolic process"/>
    <property type="evidence" value="ECO:0007669"/>
    <property type="project" value="InterPro"/>
</dbReference>
<evidence type="ECO:0000313" key="12">
    <source>
        <dbReference type="EMBL" id="OAQ21170.1"/>
    </source>
</evidence>
<evidence type="ECO:0000313" key="13">
    <source>
        <dbReference type="Proteomes" id="UP000078390"/>
    </source>
</evidence>
<comment type="caution">
    <text evidence="8">Lacks conserved residue(s) required for the propagation of feature annotation.</text>
</comment>
<organism evidence="12 13">
    <name type="scientific">Thermosulfurimonas dismutans</name>
    <dbReference type="NCBI Taxonomy" id="999894"/>
    <lineage>
        <taxon>Bacteria</taxon>
        <taxon>Pseudomonadati</taxon>
        <taxon>Thermodesulfobacteriota</taxon>
        <taxon>Thermodesulfobacteria</taxon>
        <taxon>Thermodesulfobacteriales</taxon>
        <taxon>Thermodesulfobacteriaceae</taxon>
        <taxon>Thermosulfurimonas</taxon>
    </lineage>
</organism>
<feature type="binding site" evidence="8">
    <location>
        <position position="101"/>
    </location>
    <ligand>
        <name>shikimate</name>
        <dbReference type="ChEBI" id="CHEBI:36208"/>
    </ligand>
</feature>
<dbReference type="InterPro" id="IPR046346">
    <property type="entry name" value="Aminoacid_DH-like_N_sf"/>
</dbReference>
<dbReference type="PATRIC" id="fig|999894.6.peg.819"/>
<dbReference type="Pfam" id="PF18317">
    <property type="entry name" value="SDH_C"/>
    <property type="match status" value="1"/>
</dbReference>
<evidence type="ECO:0000256" key="7">
    <source>
        <dbReference type="ARBA" id="ARBA00049442"/>
    </source>
</evidence>
<evidence type="ECO:0000256" key="6">
    <source>
        <dbReference type="ARBA" id="ARBA00023141"/>
    </source>
</evidence>
<dbReference type="InterPro" id="IPR011342">
    <property type="entry name" value="Shikimate_DH"/>
</dbReference>
<dbReference type="GO" id="GO:0004764">
    <property type="term" value="F:shikimate 3-dehydrogenase (NADP+) activity"/>
    <property type="evidence" value="ECO:0007669"/>
    <property type="project" value="UniProtKB-UniRule"/>
</dbReference>
<evidence type="ECO:0000256" key="4">
    <source>
        <dbReference type="ARBA" id="ARBA00022857"/>
    </source>
</evidence>
<comment type="catalytic activity">
    <reaction evidence="7 8">
        <text>shikimate + NADP(+) = 3-dehydroshikimate + NADPH + H(+)</text>
        <dbReference type="Rhea" id="RHEA:17737"/>
        <dbReference type="ChEBI" id="CHEBI:15378"/>
        <dbReference type="ChEBI" id="CHEBI:16630"/>
        <dbReference type="ChEBI" id="CHEBI:36208"/>
        <dbReference type="ChEBI" id="CHEBI:57783"/>
        <dbReference type="ChEBI" id="CHEBI:58349"/>
        <dbReference type="EC" id="1.1.1.25"/>
    </reaction>
</comment>
<evidence type="ECO:0000256" key="5">
    <source>
        <dbReference type="ARBA" id="ARBA00023002"/>
    </source>
</evidence>
<evidence type="ECO:0000256" key="3">
    <source>
        <dbReference type="ARBA" id="ARBA00022605"/>
    </source>
</evidence>
<name>A0A179D4Z8_9BACT</name>
<feature type="binding site" evidence="8">
    <location>
        <begin position="148"/>
        <end position="153"/>
    </location>
    <ligand>
        <name>NADP(+)</name>
        <dbReference type="ChEBI" id="CHEBI:58349"/>
    </ligand>
</feature>
<keyword evidence="3 8" id="KW-0028">Amino-acid biosynthesis</keyword>
<dbReference type="OrthoDB" id="9792692at2"/>
<keyword evidence="6 8" id="KW-0057">Aromatic amino acid biosynthesis</keyword>
<dbReference type="InterPro" id="IPR041121">
    <property type="entry name" value="SDH_C"/>
</dbReference>
<evidence type="ECO:0000259" key="10">
    <source>
        <dbReference type="Pfam" id="PF08501"/>
    </source>
</evidence>